<organism evidence="1 2">
    <name type="scientific">Lasiosphaeria miniovina</name>
    <dbReference type="NCBI Taxonomy" id="1954250"/>
    <lineage>
        <taxon>Eukaryota</taxon>
        <taxon>Fungi</taxon>
        <taxon>Dikarya</taxon>
        <taxon>Ascomycota</taxon>
        <taxon>Pezizomycotina</taxon>
        <taxon>Sordariomycetes</taxon>
        <taxon>Sordariomycetidae</taxon>
        <taxon>Sordariales</taxon>
        <taxon>Lasiosphaeriaceae</taxon>
        <taxon>Lasiosphaeria</taxon>
    </lineage>
</organism>
<accession>A0AA40ALR5</accession>
<reference evidence="1" key="1">
    <citation type="submission" date="2023-06" db="EMBL/GenBank/DDBJ databases">
        <title>Genome-scale phylogeny and comparative genomics of the fungal order Sordariales.</title>
        <authorList>
            <consortium name="Lawrence Berkeley National Laboratory"/>
            <person name="Hensen N."/>
            <person name="Bonometti L."/>
            <person name="Westerberg I."/>
            <person name="Brannstrom I.O."/>
            <person name="Guillou S."/>
            <person name="Cros-Aarteil S."/>
            <person name="Calhoun S."/>
            <person name="Haridas S."/>
            <person name="Kuo A."/>
            <person name="Mondo S."/>
            <person name="Pangilinan J."/>
            <person name="Riley R."/>
            <person name="LaButti K."/>
            <person name="Andreopoulos B."/>
            <person name="Lipzen A."/>
            <person name="Chen C."/>
            <person name="Yanf M."/>
            <person name="Daum C."/>
            <person name="Ng V."/>
            <person name="Clum A."/>
            <person name="Steindorff A."/>
            <person name="Ohm R."/>
            <person name="Martin F."/>
            <person name="Silar P."/>
            <person name="Natvig D."/>
            <person name="Lalanne C."/>
            <person name="Gautier V."/>
            <person name="Ament-velasquez S.L."/>
            <person name="Kruys A."/>
            <person name="Hutchinson M.I."/>
            <person name="Powell A.J."/>
            <person name="Barry K."/>
            <person name="Miller A.N."/>
            <person name="Grigoriev I.V."/>
            <person name="Debuchy R."/>
            <person name="Gladieux P."/>
            <person name="Thoren M.H."/>
            <person name="Johannesson H."/>
        </authorList>
    </citation>
    <scope>NUCLEOTIDE SEQUENCE</scope>
    <source>
        <strain evidence="1">SMH2392-1A</strain>
    </source>
</reference>
<dbReference type="GeneID" id="85328753"/>
<dbReference type="RefSeq" id="XP_060296965.1">
    <property type="nucleotide sequence ID" value="XM_060445483.1"/>
</dbReference>
<name>A0AA40ALR5_9PEZI</name>
<evidence type="ECO:0000313" key="1">
    <source>
        <dbReference type="EMBL" id="KAK0718172.1"/>
    </source>
</evidence>
<dbReference type="EMBL" id="JAUIRO010000004">
    <property type="protein sequence ID" value="KAK0718172.1"/>
    <property type="molecule type" value="Genomic_DNA"/>
</dbReference>
<evidence type="ECO:0000313" key="2">
    <source>
        <dbReference type="Proteomes" id="UP001172101"/>
    </source>
</evidence>
<proteinExistence type="predicted"/>
<dbReference type="Proteomes" id="UP001172101">
    <property type="component" value="Unassembled WGS sequence"/>
</dbReference>
<sequence length="121" mass="13849">MADKRTITQLDQLTLYPATSPETASHDSPTPSVGLPVSGVDKIIAEIRNCICGRVEVEEEWWCISLSRDEFKAFEARFEAEGDYRWPKQLDKFVLRIAGIVHEDVIRGFEELVIEQLIDIR</sequence>
<gene>
    <name evidence="1" type="ORF">B0T26DRAFT_752129</name>
</gene>
<dbReference type="AlphaFoldDB" id="A0AA40ALR5"/>
<keyword evidence="2" id="KW-1185">Reference proteome</keyword>
<protein>
    <submittedName>
        <fullName evidence="1">Uncharacterized protein</fullName>
    </submittedName>
</protein>
<comment type="caution">
    <text evidence="1">The sequence shown here is derived from an EMBL/GenBank/DDBJ whole genome shotgun (WGS) entry which is preliminary data.</text>
</comment>